<accession>A0A0K6IY22</accession>
<dbReference type="Proteomes" id="UP000182108">
    <property type="component" value="Unassembled WGS sequence"/>
</dbReference>
<dbReference type="EMBL" id="CYHH01000017">
    <property type="protein sequence ID" value="CUB08010.1"/>
    <property type="molecule type" value="Genomic_DNA"/>
</dbReference>
<dbReference type="OrthoDB" id="6625590at2"/>
<evidence type="ECO:0000313" key="2">
    <source>
        <dbReference type="EMBL" id="CUB08010.1"/>
    </source>
</evidence>
<proteinExistence type="predicted"/>
<organism evidence="2 3">
    <name type="scientific">Tepidiphilus thermophilus</name>
    <dbReference type="NCBI Taxonomy" id="876478"/>
    <lineage>
        <taxon>Bacteria</taxon>
        <taxon>Pseudomonadati</taxon>
        <taxon>Pseudomonadota</taxon>
        <taxon>Hydrogenophilia</taxon>
        <taxon>Hydrogenophilales</taxon>
        <taxon>Hydrogenophilaceae</taxon>
        <taxon>Tepidiphilus</taxon>
    </lineage>
</organism>
<feature type="chain" id="PRO_5005505968" evidence="1">
    <location>
        <begin position="23"/>
        <end position="208"/>
    </location>
</feature>
<dbReference type="NCBIfam" id="TIGR02743">
    <property type="entry name" value="TraW"/>
    <property type="match status" value="1"/>
</dbReference>
<dbReference type="RefSeq" id="WP_082438461.1">
    <property type="nucleotide sequence ID" value="NZ_CYHH01000017.1"/>
</dbReference>
<keyword evidence="1" id="KW-0732">Signal</keyword>
<sequence>MTSRTLATVSLILLVPWSSAKAEDLGAIGPTYEIAERDLIAVIQEKLRHLERTGELDRMQEDYKRKVLDGIERPKPVPGIRPTETARTYYIDPTFTLDRNVQDEHGRILYPAGTKINPFDYDRMSKVLLFFDGRDEKQVEFAKRFMAESALPVKPILVAGEPLKLMREWKREVFYDQGGALSRRFSITQSPAVVSQEGKRIRVDEIRP</sequence>
<keyword evidence="3" id="KW-1185">Reference proteome</keyword>
<evidence type="ECO:0000256" key="1">
    <source>
        <dbReference type="SAM" id="SignalP"/>
    </source>
</evidence>
<evidence type="ECO:0000313" key="3">
    <source>
        <dbReference type="Proteomes" id="UP000182108"/>
    </source>
</evidence>
<protein>
    <submittedName>
        <fullName evidence="2">Type-F conjugative transfer system protein TraW</fullName>
    </submittedName>
</protein>
<dbReference type="AlphaFoldDB" id="A0A0K6IY22"/>
<name>A0A0K6IY22_9PROT</name>
<dbReference type="InterPro" id="IPR014114">
    <property type="entry name" value="TraW"/>
</dbReference>
<feature type="signal peptide" evidence="1">
    <location>
        <begin position="1"/>
        <end position="22"/>
    </location>
</feature>
<gene>
    <name evidence="2" type="ORF">Ga0061068_11712</name>
</gene>
<reference evidence="3" key="1">
    <citation type="submission" date="2015-08" db="EMBL/GenBank/DDBJ databases">
        <authorList>
            <person name="Babu N.S."/>
            <person name="Beckwith C.J."/>
            <person name="Beseler K.G."/>
            <person name="Brison A."/>
            <person name="Carone J.V."/>
            <person name="Caskin T.P."/>
            <person name="Diamond M."/>
            <person name="Durham M.E."/>
            <person name="Foxe J.M."/>
            <person name="Go M."/>
            <person name="Henderson B.A."/>
            <person name="Jones I.B."/>
            <person name="McGettigan J.A."/>
            <person name="Micheletti S.J."/>
            <person name="Nasrallah M.E."/>
            <person name="Ortiz D."/>
            <person name="Piller C.R."/>
            <person name="Privatt S.R."/>
            <person name="Schneider S.L."/>
            <person name="Sharp S."/>
            <person name="Smith T.C."/>
            <person name="Stanton J.D."/>
            <person name="Ullery H.E."/>
            <person name="Wilson R.J."/>
            <person name="Serrano M.G."/>
            <person name="Buck G."/>
            <person name="Lee V."/>
            <person name="Wang Y."/>
            <person name="Carvalho R."/>
            <person name="Voegtly L."/>
            <person name="Shi R."/>
            <person name="Duckworth R."/>
            <person name="Johnson A."/>
            <person name="Loviza R."/>
            <person name="Walstead R."/>
            <person name="Shah Z."/>
            <person name="Kiflezghi M."/>
            <person name="Wade K."/>
            <person name="Ball S.L."/>
            <person name="Bradley K.W."/>
            <person name="Asai D.J."/>
            <person name="Bowman C.A."/>
            <person name="Russell D.A."/>
            <person name="Pope W.H."/>
            <person name="Jacobs-Sera D."/>
            <person name="Hendrix R.W."/>
            <person name="Hatfull G.F."/>
        </authorList>
    </citation>
    <scope>NUCLEOTIDE SEQUENCE [LARGE SCALE GENOMIC DNA]</scope>
    <source>
        <strain evidence="3">JCM 19170</strain>
    </source>
</reference>